<organism evidence="3 4">
    <name type="scientific">Trichuris trichiura</name>
    <name type="common">Whipworm</name>
    <name type="synonym">Trichocephalus trichiurus</name>
    <dbReference type="NCBI Taxonomy" id="36087"/>
    <lineage>
        <taxon>Eukaryota</taxon>
        <taxon>Metazoa</taxon>
        <taxon>Ecdysozoa</taxon>
        <taxon>Nematoda</taxon>
        <taxon>Enoplea</taxon>
        <taxon>Dorylaimia</taxon>
        <taxon>Trichinellida</taxon>
        <taxon>Trichuridae</taxon>
        <taxon>Trichuris</taxon>
    </lineage>
</organism>
<dbReference type="GO" id="GO:0005737">
    <property type="term" value="C:cytoplasm"/>
    <property type="evidence" value="ECO:0007669"/>
    <property type="project" value="TreeGrafter"/>
</dbReference>
<dbReference type="InterPro" id="IPR000340">
    <property type="entry name" value="Dual-sp_phosphatase_cat-dom"/>
</dbReference>
<dbReference type="InterPro" id="IPR000387">
    <property type="entry name" value="Tyr_Pase_dom"/>
</dbReference>
<keyword evidence="4" id="KW-1185">Reference proteome</keyword>
<feature type="domain" description="Tyrosine specific protein phosphatases" evidence="2">
    <location>
        <begin position="324"/>
        <end position="383"/>
    </location>
</feature>
<evidence type="ECO:0000259" key="2">
    <source>
        <dbReference type="PROSITE" id="PS50056"/>
    </source>
</evidence>
<dbReference type="Proteomes" id="UP000030665">
    <property type="component" value="Unassembled WGS sequence"/>
</dbReference>
<dbReference type="Gene3D" id="3.90.190.10">
    <property type="entry name" value="Protein tyrosine phosphatase superfamily"/>
    <property type="match status" value="1"/>
</dbReference>
<dbReference type="PANTHER" id="PTHR46377">
    <property type="entry name" value="DUAL SPECIFICITY PROTEIN PHOSPHATASE 19"/>
    <property type="match status" value="1"/>
</dbReference>
<accession>A0A077ZA15</accession>
<dbReference type="AlphaFoldDB" id="A0A077ZA15"/>
<name>A0A077ZA15_TRITR</name>
<evidence type="ECO:0000313" key="4">
    <source>
        <dbReference type="Proteomes" id="UP000030665"/>
    </source>
</evidence>
<protein>
    <submittedName>
        <fullName evidence="3">Dual specificity protein phosphatase</fullName>
    </submittedName>
</protein>
<dbReference type="SMART" id="SM00195">
    <property type="entry name" value="DSPc"/>
    <property type="match status" value="1"/>
</dbReference>
<evidence type="ECO:0000313" key="3">
    <source>
        <dbReference type="EMBL" id="CDW56498.1"/>
    </source>
</evidence>
<dbReference type="Pfam" id="PF00782">
    <property type="entry name" value="DSPc"/>
    <property type="match status" value="1"/>
</dbReference>
<dbReference type="InterPro" id="IPR029021">
    <property type="entry name" value="Prot-tyrosine_phosphatase-like"/>
</dbReference>
<dbReference type="CDD" id="cd14498">
    <property type="entry name" value="DSP"/>
    <property type="match status" value="1"/>
</dbReference>
<dbReference type="PROSITE" id="PS50056">
    <property type="entry name" value="TYR_PHOSPHATASE_2"/>
    <property type="match status" value="1"/>
</dbReference>
<reference evidence="3" key="1">
    <citation type="submission" date="2014-01" db="EMBL/GenBank/DDBJ databases">
        <authorList>
            <person name="Aslett M."/>
        </authorList>
    </citation>
    <scope>NUCLEOTIDE SEQUENCE</scope>
</reference>
<dbReference type="OrthoDB" id="10252009at2759"/>
<dbReference type="GO" id="GO:0008579">
    <property type="term" value="F:JUN kinase phosphatase activity"/>
    <property type="evidence" value="ECO:0007669"/>
    <property type="project" value="TreeGrafter"/>
</dbReference>
<dbReference type="STRING" id="36087.A0A077ZA15"/>
<dbReference type="InterPro" id="IPR019151">
    <property type="entry name" value="Proteasome_assmbl_chaperone_2"/>
</dbReference>
<dbReference type="Pfam" id="PF09754">
    <property type="entry name" value="PAC2"/>
    <property type="match status" value="1"/>
</dbReference>
<sequence length="406" mass="45839">MISIGMPNASIGRKMLLPKEISANSLLILPTVSIGNASQQAVDLLICNMKIPFLCHLNADDCFLPMVASDPFDQNSPQVIIACSAYYCPDRNIIVLQFRSDCLGNHLEQVRLGYGIFYSSFLCEWLSSCAEPSELVLVVLLDPAESRPHRRHVFLKRLLGWIQEMSFRSVILLTSSWAGIRREPYLNSPGVFYLRADNATKTEEELNKLSLTKVPEEPELALPGSGFAVEFYNSIMVEIAKASMQCPNLTVYLFIFFFPTFSSLDIELFAIAAGSELPATNLQLLVQNRVTHIINAGTKVENYFPETFVYKRIVIQDLPTEDIKKYFEECNDFINQARRANGRCLVHCNAGISRSVSIVMAYLIKYEEMSVKSALYYVKAIRPVAQPNNGFLLQLLEYEEEVRGRL</sequence>
<dbReference type="SUPFAM" id="SSF52799">
    <property type="entry name" value="(Phosphotyrosine protein) phosphatases II"/>
    <property type="match status" value="1"/>
</dbReference>
<feature type="domain" description="Tyrosine-protein phosphatase" evidence="1">
    <location>
        <begin position="260"/>
        <end position="404"/>
    </location>
</feature>
<dbReference type="InterPro" id="IPR020422">
    <property type="entry name" value="TYR_PHOSPHATASE_DUAL_dom"/>
</dbReference>
<reference evidence="3" key="2">
    <citation type="submission" date="2014-03" db="EMBL/GenBank/DDBJ databases">
        <title>The whipworm genome and dual-species transcriptomics of an intimate host-pathogen interaction.</title>
        <authorList>
            <person name="Foth B.J."/>
            <person name="Tsai I.J."/>
            <person name="Reid A.J."/>
            <person name="Bancroft A.J."/>
            <person name="Nichol S."/>
            <person name="Tracey A."/>
            <person name="Holroyd N."/>
            <person name="Cotton J.A."/>
            <person name="Stanley E.J."/>
            <person name="Zarowiecki M."/>
            <person name="Liu J.Z."/>
            <person name="Huckvale T."/>
            <person name="Cooper P.J."/>
            <person name="Grencis R.K."/>
            <person name="Berriman M."/>
        </authorList>
    </citation>
    <scope>NUCLEOTIDE SEQUENCE [LARGE SCALE GENOMIC DNA]</scope>
</reference>
<dbReference type="PROSITE" id="PS50054">
    <property type="entry name" value="TYR_PHOSPHATASE_DUAL"/>
    <property type="match status" value="1"/>
</dbReference>
<dbReference type="PANTHER" id="PTHR46377:SF1">
    <property type="entry name" value="DUAL SPECIFICITY PROTEIN PHOSPHATASE 19"/>
    <property type="match status" value="1"/>
</dbReference>
<proteinExistence type="predicted"/>
<gene>
    <name evidence="3" type="ORF">TTRE_0000477801</name>
</gene>
<dbReference type="Gene3D" id="3.40.50.10900">
    <property type="entry name" value="PAC-like subunit"/>
    <property type="match status" value="1"/>
</dbReference>
<dbReference type="EMBL" id="HG806046">
    <property type="protein sequence ID" value="CDW56498.1"/>
    <property type="molecule type" value="Genomic_DNA"/>
</dbReference>
<evidence type="ECO:0000259" key="1">
    <source>
        <dbReference type="PROSITE" id="PS50054"/>
    </source>
</evidence>
<dbReference type="InterPro" id="IPR038389">
    <property type="entry name" value="PSMG2_sf"/>
</dbReference>